<dbReference type="Proteomes" id="UP000324738">
    <property type="component" value="Unassembled WGS sequence"/>
</dbReference>
<name>A0A5B0DZ21_9HYPH</name>
<keyword evidence="2" id="KW-1185">Reference proteome</keyword>
<dbReference type="Pfam" id="PF00494">
    <property type="entry name" value="SQS_PSY"/>
    <property type="match status" value="1"/>
</dbReference>
<dbReference type="EMBL" id="VTWH01000002">
    <property type="protein sequence ID" value="KAA0971252.1"/>
    <property type="molecule type" value="Genomic_DNA"/>
</dbReference>
<reference evidence="1 2" key="1">
    <citation type="submission" date="2019-08" db="EMBL/GenBank/DDBJ databases">
        <title>Aureimonas fodiniaquatilis sp. nov., isolated from a coal mine wastewater.</title>
        <authorList>
            <person name="Kim W."/>
        </authorList>
    </citation>
    <scope>NUCLEOTIDE SEQUENCE [LARGE SCALE GENOMIC DNA]</scope>
    <source>
        <strain evidence="1 2">CAU 1482</strain>
    </source>
</reference>
<organism evidence="1 2">
    <name type="scientific">Aureimonas fodinaquatilis</name>
    <dbReference type="NCBI Taxonomy" id="2565783"/>
    <lineage>
        <taxon>Bacteria</taxon>
        <taxon>Pseudomonadati</taxon>
        <taxon>Pseudomonadota</taxon>
        <taxon>Alphaproteobacteria</taxon>
        <taxon>Hyphomicrobiales</taxon>
        <taxon>Aurantimonadaceae</taxon>
        <taxon>Aureimonas</taxon>
    </lineage>
</organism>
<dbReference type="InterPro" id="IPR008949">
    <property type="entry name" value="Isoprenoid_synthase_dom_sf"/>
</dbReference>
<gene>
    <name evidence="1" type="ORF">FPY71_09345</name>
</gene>
<dbReference type="OrthoDB" id="9814909at2"/>
<proteinExistence type="predicted"/>
<dbReference type="Gene3D" id="1.10.600.10">
    <property type="entry name" value="Farnesyl Diphosphate Synthase"/>
    <property type="match status" value="1"/>
</dbReference>
<evidence type="ECO:0000313" key="2">
    <source>
        <dbReference type="Proteomes" id="UP000324738"/>
    </source>
</evidence>
<comment type="caution">
    <text evidence="1">The sequence shown here is derived from an EMBL/GenBank/DDBJ whole genome shotgun (WGS) entry which is preliminary data.</text>
</comment>
<dbReference type="InterPro" id="IPR002060">
    <property type="entry name" value="Squ/phyt_synthse"/>
</dbReference>
<dbReference type="SUPFAM" id="SSF48576">
    <property type="entry name" value="Terpenoid synthases"/>
    <property type="match status" value="1"/>
</dbReference>
<sequence length="281" mass="30773">MTELADKLPAAFQECRKIVEQADADRAVSLSFVPPELQGPVAALYAFDIETARIAAMVSQPLPGEIRLQWWRDRLNNPDDLGQGSPVAQALLATVERFSLPLDAFERFLEARIFDLYNDPMPGRSEFEAYAGETTATVIMLVAMVLDREVANQIADAAGHAGVACLASSALMHEERHRALRQNFVPGDVLASTGLQGGDWLTEDSATLRPARLAIAAYASEHLRQVEAQLPSLASKIRPAILPALCCRTLLNRIVAGGGTQVTQGIGPVRRSWLYWRAMRR</sequence>
<protein>
    <submittedName>
        <fullName evidence="1">Phytoene/squalene synthase family protein</fullName>
    </submittedName>
</protein>
<accession>A0A5B0DZ21</accession>
<evidence type="ECO:0000313" key="1">
    <source>
        <dbReference type="EMBL" id="KAA0971252.1"/>
    </source>
</evidence>
<dbReference type="AlphaFoldDB" id="A0A5B0DZ21"/>